<keyword evidence="1" id="KW-1133">Transmembrane helix</keyword>
<dbReference type="EMBL" id="DXCC01000004">
    <property type="protein sequence ID" value="HIZ14573.1"/>
    <property type="molecule type" value="Genomic_DNA"/>
</dbReference>
<reference evidence="2" key="2">
    <citation type="submission" date="2021-04" db="EMBL/GenBank/DDBJ databases">
        <authorList>
            <person name="Gilroy R."/>
        </authorList>
    </citation>
    <scope>NUCLEOTIDE SEQUENCE</scope>
    <source>
        <strain evidence="2">ChiHjej11B10-19426</strain>
    </source>
</reference>
<feature type="transmembrane region" description="Helical" evidence="1">
    <location>
        <begin position="101"/>
        <end position="119"/>
    </location>
</feature>
<protein>
    <submittedName>
        <fullName evidence="2">YfhO family protein</fullName>
    </submittedName>
</protein>
<dbReference type="Proteomes" id="UP000824014">
    <property type="component" value="Unassembled WGS sequence"/>
</dbReference>
<keyword evidence="1" id="KW-0812">Transmembrane</keyword>
<dbReference type="PANTHER" id="PTHR38454">
    <property type="entry name" value="INTEGRAL MEMBRANE PROTEIN-RELATED"/>
    <property type="match status" value="1"/>
</dbReference>
<feature type="transmembrane region" description="Helical" evidence="1">
    <location>
        <begin position="408"/>
        <end position="428"/>
    </location>
</feature>
<feature type="transmembrane region" description="Helical" evidence="1">
    <location>
        <begin position="126"/>
        <end position="145"/>
    </location>
</feature>
<gene>
    <name evidence="2" type="ORF">H9816_01470</name>
</gene>
<comment type="caution">
    <text evidence="2">The sequence shown here is derived from an EMBL/GenBank/DDBJ whole genome shotgun (WGS) entry which is preliminary data.</text>
</comment>
<accession>A0A9D2DCS9</accession>
<feature type="transmembrane region" description="Helical" evidence="1">
    <location>
        <begin position="535"/>
        <end position="553"/>
    </location>
</feature>
<feature type="transmembrane region" description="Helical" evidence="1">
    <location>
        <begin position="196"/>
        <end position="215"/>
    </location>
</feature>
<feature type="transmembrane region" description="Helical" evidence="1">
    <location>
        <begin position="368"/>
        <end position="388"/>
    </location>
</feature>
<feature type="transmembrane region" description="Helical" evidence="1">
    <location>
        <begin position="173"/>
        <end position="190"/>
    </location>
</feature>
<feature type="transmembrane region" description="Helical" evidence="1">
    <location>
        <begin position="511"/>
        <end position="528"/>
    </location>
</feature>
<dbReference type="InterPro" id="IPR018580">
    <property type="entry name" value="Uncharacterised_YfhO"/>
</dbReference>
<dbReference type="PANTHER" id="PTHR38454:SF1">
    <property type="entry name" value="INTEGRAL MEMBRANE PROTEIN"/>
    <property type="match status" value="1"/>
</dbReference>
<dbReference type="AlphaFoldDB" id="A0A9D2DCS9"/>
<evidence type="ECO:0000313" key="2">
    <source>
        <dbReference type="EMBL" id="HIZ14573.1"/>
    </source>
</evidence>
<feature type="transmembrane region" description="Helical" evidence="1">
    <location>
        <begin position="791"/>
        <end position="815"/>
    </location>
</feature>
<sequence>MNGSTRKYRWTAYVAAPVIFLLVSMFYFAPQFRGEKLPMHDVTQYVGSSADIERHVAQYGEDPQWTGSSFSGMPSYMIDFKVPAWIIRHASKLPLHVMGEPAALIFTAMLCFWLMTLLWKVDPWVGIVPALAYGFSTYTILIIGAGHISKVWAMAYVPLLVGAVVYTYRGRHLWFGAALAALAASLEISANHPQITYYFLLVLVAFVINELVRAIRQQALPRFWKATGVLALAAVLAVGSNFAPLYYTMQHTGDTTRGGSELTAGDAADRNAQRGLDLEYATAWSYGKSESFNLFIPDLMGGSSANPFSGDGPVADALAEYGARPADLPLGTYWGDQPGTAGPTYLGAVTVFLAILGLFVLRGSQKWWLLAVCLLALFLSWGSNLMWFTRLCFDLLPGYNKFRAVSTALVIVQWTFPVLTMLVLMALWRNDIPEPRFRRGLLWSVGITGGLALFFALFGARLFDFAAPNDYPYLYNLALHSGFDESGARQFADYISYSMGTERARMLRTDAWRSLLFVLVSAGFLVLYRRQRLGRGALVAVLAALMCLDLIPVDMRYLPHDAFVPARRTQIHPTEADKEILKDTTPGYRVANLSLSTFNDATTSYFHRSVGGYHGAKLGRYQDLIDRHLSRMNPEVYDMLNTRYFIVPDPATGRLIAQYNPAANGPAWFVRTATLVDTPEEEIDALNTIDTKREAVVDARFADLLTVSGTADTTATIALTDYRVNRLTYEYESATDGVAVFSEIYYDKGWHATIDGREAPCFRADYVLRAMVLPAGRHTVVFTFRAPHFRAASAVTLVCSLVILAGFASAVAVIAERRKRKQSAGEDKA</sequence>
<keyword evidence="1" id="KW-0472">Membrane</keyword>
<evidence type="ECO:0000313" key="3">
    <source>
        <dbReference type="Proteomes" id="UP000824014"/>
    </source>
</evidence>
<organism evidence="2 3">
    <name type="scientific">Candidatus Tidjanibacter faecipullorum</name>
    <dbReference type="NCBI Taxonomy" id="2838766"/>
    <lineage>
        <taxon>Bacteria</taxon>
        <taxon>Pseudomonadati</taxon>
        <taxon>Bacteroidota</taxon>
        <taxon>Bacteroidia</taxon>
        <taxon>Bacteroidales</taxon>
        <taxon>Rikenellaceae</taxon>
        <taxon>Tidjanibacter</taxon>
    </lineage>
</organism>
<feature type="transmembrane region" description="Helical" evidence="1">
    <location>
        <begin position="440"/>
        <end position="463"/>
    </location>
</feature>
<evidence type="ECO:0000256" key="1">
    <source>
        <dbReference type="SAM" id="Phobius"/>
    </source>
</evidence>
<feature type="transmembrane region" description="Helical" evidence="1">
    <location>
        <begin position="344"/>
        <end position="361"/>
    </location>
</feature>
<name>A0A9D2DCS9_9BACT</name>
<proteinExistence type="predicted"/>
<dbReference type="Pfam" id="PF09586">
    <property type="entry name" value="YfhO"/>
    <property type="match status" value="1"/>
</dbReference>
<feature type="transmembrane region" description="Helical" evidence="1">
    <location>
        <begin position="12"/>
        <end position="29"/>
    </location>
</feature>
<feature type="transmembrane region" description="Helical" evidence="1">
    <location>
        <begin position="227"/>
        <end position="247"/>
    </location>
</feature>
<reference evidence="2" key="1">
    <citation type="journal article" date="2021" name="PeerJ">
        <title>Extensive microbial diversity within the chicken gut microbiome revealed by metagenomics and culture.</title>
        <authorList>
            <person name="Gilroy R."/>
            <person name="Ravi A."/>
            <person name="Getino M."/>
            <person name="Pursley I."/>
            <person name="Horton D.L."/>
            <person name="Alikhan N.F."/>
            <person name="Baker D."/>
            <person name="Gharbi K."/>
            <person name="Hall N."/>
            <person name="Watson M."/>
            <person name="Adriaenssens E.M."/>
            <person name="Foster-Nyarko E."/>
            <person name="Jarju S."/>
            <person name="Secka A."/>
            <person name="Antonio M."/>
            <person name="Oren A."/>
            <person name="Chaudhuri R.R."/>
            <person name="La Ragione R."/>
            <person name="Hildebrand F."/>
            <person name="Pallen M.J."/>
        </authorList>
    </citation>
    <scope>NUCLEOTIDE SEQUENCE</scope>
    <source>
        <strain evidence="2">ChiHjej11B10-19426</strain>
    </source>
</reference>
<feature type="transmembrane region" description="Helical" evidence="1">
    <location>
        <begin position="151"/>
        <end position="168"/>
    </location>
</feature>